<dbReference type="Gene3D" id="1.10.443.10">
    <property type="entry name" value="Intergrase catalytic core"/>
    <property type="match status" value="1"/>
</dbReference>
<dbReference type="PATRIC" id="fig|796939.3.peg.1822"/>
<evidence type="ECO:0000259" key="4">
    <source>
        <dbReference type="PROSITE" id="PS51898"/>
    </source>
</evidence>
<evidence type="ECO:0000256" key="3">
    <source>
        <dbReference type="ARBA" id="ARBA00023172"/>
    </source>
</evidence>
<dbReference type="GO" id="GO:0003677">
    <property type="term" value="F:DNA binding"/>
    <property type="evidence" value="ECO:0007669"/>
    <property type="project" value="UniProtKB-KW"/>
</dbReference>
<dbReference type="GO" id="GO:0015074">
    <property type="term" value="P:DNA integration"/>
    <property type="evidence" value="ECO:0007669"/>
    <property type="project" value="InterPro"/>
</dbReference>
<dbReference type="EMBL" id="AFZF02000004">
    <property type="protein sequence ID" value="EHL14799.1"/>
    <property type="molecule type" value="Genomic_DNA"/>
</dbReference>
<dbReference type="InterPro" id="IPR011010">
    <property type="entry name" value="DNA_brk_join_enz"/>
</dbReference>
<comment type="caution">
    <text evidence="5">The sequence shown here is derived from an EMBL/GenBank/DDBJ whole genome shotgun (WGS) entry which is preliminary data.</text>
</comment>
<dbReference type="AlphaFoldDB" id="V9HU80"/>
<sequence>MSYVAENPFFYHWYPFFTFLLGTGCRIGEAIGMRWEDVDMDKRIISVNHGLTYYDRHENSYKCEFRVSLPKTDAGIRSVPMMQPVYDVLKDEYERQTEEGFCEEYVDGMTGFIFTNRFGMPHNPQAVNRAIKRIVDAHNAEEEVRAKKEKREPVIIPRFSCHIFRHTFASRFCENETNVKVIQEVMGHSDISTTMNIYAEVSNHVTKASLENLAKNLDVF</sequence>
<proteinExistence type="inferred from homology"/>
<evidence type="ECO:0000256" key="2">
    <source>
        <dbReference type="ARBA" id="ARBA00023125"/>
    </source>
</evidence>
<dbReference type="SUPFAM" id="SSF56349">
    <property type="entry name" value="DNA breaking-rejoining enzymes"/>
    <property type="match status" value="1"/>
</dbReference>
<organism evidence="5 6">
    <name type="scientific">Peptoanaerobacter stomatis</name>
    <dbReference type="NCBI Taxonomy" id="796937"/>
    <lineage>
        <taxon>Bacteria</taxon>
        <taxon>Bacillati</taxon>
        <taxon>Bacillota</taxon>
        <taxon>Clostridia</taxon>
        <taxon>Peptostreptococcales</taxon>
        <taxon>Filifactoraceae</taxon>
        <taxon>Peptoanaerobacter</taxon>
    </lineage>
</organism>
<evidence type="ECO:0000313" key="6">
    <source>
        <dbReference type="Proteomes" id="UP000017818"/>
    </source>
</evidence>
<feature type="domain" description="Tyr recombinase" evidence="4">
    <location>
        <begin position="1"/>
        <end position="215"/>
    </location>
</feature>
<dbReference type="PANTHER" id="PTHR30349:SF41">
    <property type="entry name" value="INTEGRASE_RECOMBINASE PROTEIN MJ0367-RELATED"/>
    <property type="match status" value="1"/>
</dbReference>
<evidence type="ECO:0000313" key="5">
    <source>
        <dbReference type="EMBL" id="EHL14799.1"/>
    </source>
</evidence>
<dbReference type="PROSITE" id="PS51898">
    <property type="entry name" value="TYR_RECOMBINASE"/>
    <property type="match status" value="1"/>
</dbReference>
<keyword evidence="2" id="KW-0238">DNA-binding</keyword>
<evidence type="ECO:0000256" key="1">
    <source>
        <dbReference type="ARBA" id="ARBA00008857"/>
    </source>
</evidence>
<gene>
    <name evidence="5" type="ORF">HMPREF9630_00842</name>
</gene>
<dbReference type="Proteomes" id="UP000017818">
    <property type="component" value="Unassembled WGS sequence"/>
</dbReference>
<dbReference type="InterPro" id="IPR013762">
    <property type="entry name" value="Integrase-like_cat_sf"/>
</dbReference>
<keyword evidence="3" id="KW-0233">DNA recombination</keyword>
<dbReference type="CDD" id="cd01189">
    <property type="entry name" value="INT_ICEBs1_C_like"/>
    <property type="match status" value="1"/>
</dbReference>
<dbReference type="PANTHER" id="PTHR30349">
    <property type="entry name" value="PHAGE INTEGRASE-RELATED"/>
    <property type="match status" value="1"/>
</dbReference>
<reference evidence="5 6" key="1">
    <citation type="submission" date="2012-05" db="EMBL/GenBank/DDBJ databases">
        <title>The Genome Sequence of Eubacteriaceae bacterium CM2.</title>
        <authorList>
            <consortium name="The Broad Institute Genome Sequencing Platform"/>
            <person name="Earl A."/>
            <person name="Ward D."/>
            <person name="Feldgarden M."/>
            <person name="Gevers D."/>
            <person name="Sizova M."/>
            <person name="Hazen A."/>
            <person name="Epstein S."/>
            <person name="Walker B."/>
            <person name="Young S.K."/>
            <person name="Zeng Q."/>
            <person name="Gargeya S."/>
            <person name="Fitzgerald M."/>
            <person name="Haas B."/>
            <person name="Abouelleil A."/>
            <person name="Alvarado L."/>
            <person name="Arachchi H.M."/>
            <person name="Berlin A."/>
            <person name="Chapman S.B."/>
            <person name="Goldberg J."/>
            <person name="Griggs A."/>
            <person name="Gujja S."/>
            <person name="Hansen M."/>
            <person name="Howarth C."/>
            <person name="Imamovic A."/>
            <person name="Larimer J."/>
            <person name="McCowen C."/>
            <person name="Montmayeur A."/>
            <person name="Murphy C."/>
            <person name="Neiman D."/>
            <person name="Pearson M."/>
            <person name="Priest M."/>
            <person name="Roberts A."/>
            <person name="Saif S."/>
            <person name="Shea T."/>
            <person name="Sisk P."/>
            <person name="Sykes S."/>
            <person name="Wortman J."/>
            <person name="Nusbaum C."/>
            <person name="Birren B."/>
        </authorList>
    </citation>
    <scope>NUCLEOTIDE SEQUENCE [LARGE SCALE GENOMIC DNA]</scope>
    <source>
        <strain evidence="5 6">CM2</strain>
    </source>
</reference>
<name>V9HU80_9FIRM</name>
<dbReference type="InterPro" id="IPR050090">
    <property type="entry name" value="Tyrosine_recombinase_XerCD"/>
</dbReference>
<comment type="similarity">
    <text evidence="1">Belongs to the 'phage' integrase family.</text>
</comment>
<accession>V9HU80</accession>
<dbReference type="GO" id="GO:0006310">
    <property type="term" value="P:DNA recombination"/>
    <property type="evidence" value="ECO:0007669"/>
    <property type="project" value="UniProtKB-KW"/>
</dbReference>
<protein>
    <recommendedName>
        <fullName evidence="4">Tyr recombinase domain-containing protein</fullName>
    </recommendedName>
</protein>
<dbReference type="RefSeq" id="WP_009526753.1">
    <property type="nucleotide sequence ID" value="NZ_JH815225.1"/>
</dbReference>
<dbReference type="InterPro" id="IPR002104">
    <property type="entry name" value="Integrase_catalytic"/>
</dbReference>
<dbReference type="Pfam" id="PF00589">
    <property type="entry name" value="Phage_integrase"/>
    <property type="match status" value="1"/>
</dbReference>
<dbReference type="HOGENOM" id="CLU_027562_17_4_9"/>